<evidence type="ECO:0000256" key="18">
    <source>
        <dbReference type="ARBA" id="ARBA00023170"/>
    </source>
</evidence>
<dbReference type="Pfam" id="PF08263">
    <property type="entry name" value="LRRNT_2"/>
    <property type="match status" value="1"/>
</dbReference>
<evidence type="ECO:0000256" key="8">
    <source>
        <dbReference type="ARBA" id="ARBA00022614"/>
    </source>
</evidence>
<protein>
    <recommendedName>
        <fullName evidence="24">Receptor kinase-like protein Xa21</fullName>
        <ecNumber evidence="4">2.7.11.1</ecNumber>
    </recommendedName>
</protein>
<evidence type="ECO:0000256" key="12">
    <source>
        <dbReference type="ARBA" id="ARBA00022737"/>
    </source>
</evidence>
<evidence type="ECO:0000256" key="1">
    <source>
        <dbReference type="ARBA" id="ARBA00004251"/>
    </source>
</evidence>
<evidence type="ECO:0000256" key="13">
    <source>
        <dbReference type="ARBA" id="ARBA00022741"/>
    </source>
</evidence>
<evidence type="ECO:0000313" key="28">
    <source>
        <dbReference type="EMBL" id="PAN41461.1"/>
    </source>
</evidence>
<evidence type="ECO:0000256" key="24">
    <source>
        <dbReference type="ARBA" id="ARBA00072040"/>
    </source>
</evidence>
<feature type="transmembrane region" description="Helical" evidence="26">
    <location>
        <begin position="686"/>
        <end position="705"/>
    </location>
</feature>
<evidence type="ECO:0000256" key="11">
    <source>
        <dbReference type="ARBA" id="ARBA00022729"/>
    </source>
</evidence>
<dbReference type="InterPro" id="IPR003591">
    <property type="entry name" value="Leu-rich_rpt_typical-subtyp"/>
</dbReference>
<dbReference type="PROSITE" id="PS51450">
    <property type="entry name" value="LRR"/>
    <property type="match status" value="1"/>
</dbReference>
<gene>
    <name evidence="28" type="ORF">PAHAL_8G045700</name>
</gene>
<evidence type="ECO:0000256" key="26">
    <source>
        <dbReference type="SAM" id="Phobius"/>
    </source>
</evidence>
<dbReference type="EC" id="2.7.11.1" evidence="4"/>
<dbReference type="Pfam" id="PF07714">
    <property type="entry name" value="PK_Tyr_Ser-Thr"/>
    <property type="match status" value="1"/>
</dbReference>
<keyword evidence="10 26" id="KW-0812">Transmembrane</keyword>
<dbReference type="SUPFAM" id="SSF56112">
    <property type="entry name" value="Protein kinase-like (PK-like)"/>
    <property type="match status" value="1"/>
</dbReference>
<name>A0A2S3IDG5_9POAL</name>
<keyword evidence="13 25" id="KW-0547">Nucleotide-binding</keyword>
<dbReference type="PANTHER" id="PTHR27000:SF777">
    <property type="entry name" value="PROTEIN KINASE DOMAIN-CONTAINING PROTEIN"/>
    <property type="match status" value="1"/>
</dbReference>
<evidence type="ECO:0000256" key="25">
    <source>
        <dbReference type="PROSITE-ProRule" id="PRU10141"/>
    </source>
</evidence>
<dbReference type="Pfam" id="PF13855">
    <property type="entry name" value="LRR_8"/>
    <property type="match status" value="3"/>
</dbReference>
<comment type="similarity">
    <text evidence="3">Belongs to the protein kinase superfamily. Ser/Thr protein kinase family.</text>
</comment>
<evidence type="ECO:0000256" key="14">
    <source>
        <dbReference type="ARBA" id="ARBA00022777"/>
    </source>
</evidence>
<dbReference type="SUPFAM" id="SSF52058">
    <property type="entry name" value="L domain-like"/>
    <property type="match status" value="2"/>
</dbReference>
<dbReference type="Pfam" id="PF00560">
    <property type="entry name" value="LRR_1"/>
    <property type="match status" value="4"/>
</dbReference>
<keyword evidence="8" id="KW-0433">Leucine-rich repeat</keyword>
<evidence type="ECO:0000256" key="20">
    <source>
        <dbReference type="ARBA" id="ARBA00047899"/>
    </source>
</evidence>
<dbReference type="InterPro" id="IPR000719">
    <property type="entry name" value="Prot_kinase_dom"/>
</dbReference>
<feature type="binding site" evidence="25">
    <location>
        <position position="767"/>
    </location>
    <ligand>
        <name>ATP</name>
        <dbReference type="ChEBI" id="CHEBI:30616"/>
    </ligand>
</feature>
<evidence type="ECO:0000256" key="16">
    <source>
        <dbReference type="ARBA" id="ARBA00022989"/>
    </source>
</evidence>
<accession>A0A2S3IDG5</accession>
<dbReference type="EMBL" id="CM008053">
    <property type="protein sequence ID" value="PAN41461.1"/>
    <property type="molecule type" value="Genomic_DNA"/>
</dbReference>
<comment type="subcellular location">
    <subcellularLocation>
        <location evidence="1">Cell membrane</location>
        <topology evidence="1">Single-pass type I membrane protein</topology>
    </subcellularLocation>
    <subcellularLocation>
        <location evidence="2">Endoplasmic reticulum membrane</location>
        <topology evidence="2">Single-pass membrane protein</topology>
    </subcellularLocation>
</comment>
<evidence type="ECO:0000256" key="21">
    <source>
        <dbReference type="ARBA" id="ARBA00048679"/>
    </source>
</evidence>
<keyword evidence="6" id="KW-0723">Serine/threonine-protein kinase</keyword>
<dbReference type="Gene3D" id="3.30.200.20">
    <property type="entry name" value="Phosphorylase Kinase, domain 1"/>
    <property type="match status" value="1"/>
</dbReference>
<dbReference type="GO" id="GO:0005886">
    <property type="term" value="C:plasma membrane"/>
    <property type="evidence" value="ECO:0007669"/>
    <property type="project" value="UniProtKB-SubCell"/>
</dbReference>
<evidence type="ECO:0000256" key="4">
    <source>
        <dbReference type="ARBA" id="ARBA00012513"/>
    </source>
</evidence>
<organism evidence="28">
    <name type="scientific">Panicum hallii</name>
    <dbReference type="NCBI Taxonomy" id="206008"/>
    <lineage>
        <taxon>Eukaryota</taxon>
        <taxon>Viridiplantae</taxon>
        <taxon>Streptophyta</taxon>
        <taxon>Embryophyta</taxon>
        <taxon>Tracheophyta</taxon>
        <taxon>Spermatophyta</taxon>
        <taxon>Magnoliopsida</taxon>
        <taxon>Liliopsida</taxon>
        <taxon>Poales</taxon>
        <taxon>Poaceae</taxon>
        <taxon>PACMAD clade</taxon>
        <taxon>Panicoideae</taxon>
        <taxon>Panicodae</taxon>
        <taxon>Paniceae</taxon>
        <taxon>Panicinae</taxon>
        <taxon>Panicum</taxon>
        <taxon>Panicum sect. Panicum</taxon>
    </lineage>
</organism>
<dbReference type="FunFam" id="3.80.10.10:FF:000288">
    <property type="entry name" value="LRR receptor-like serine/threonine-protein kinase EFR"/>
    <property type="match status" value="1"/>
</dbReference>
<dbReference type="InterPro" id="IPR032675">
    <property type="entry name" value="LRR_dom_sf"/>
</dbReference>
<evidence type="ECO:0000256" key="6">
    <source>
        <dbReference type="ARBA" id="ARBA00022527"/>
    </source>
</evidence>
<feature type="domain" description="Protein kinase" evidence="27">
    <location>
        <begin position="738"/>
        <end position="1047"/>
    </location>
</feature>
<comment type="catalytic activity">
    <reaction evidence="20">
        <text>L-threonyl-[protein] + ATP = O-phospho-L-threonyl-[protein] + ADP + H(+)</text>
        <dbReference type="Rhea" id="RHEA:46608"/>
        <dbReference type="Rhea" id="RHEA-COMP:11060"/>
        <dbReference type="Rhea" id="RHEA-COMP:11605"/>
        <dbReference type="ChEBI" id="CHEBI:15378"/>
        <dbReference type="ChEBI" id="CHEBI:30013"/>
        <dbReference type="ChEBI" id="CHEBI:30616"/>
        <dbReference type="ChEBI" id="CHEBI:61977"/>
        <dbReference type="ChEBI" id="CHEBI:456216"/>
        <dbReference type="EC" id="2.7.11.1"/>
    </reaction>
</comment>
<sequence length="1050" mass="114595">MVLPGYLSDLFEHPHSTTSTKVYGHNHGLNSTKLEKVAMKLTAMGQFFLILIASCTRAVICSSNGNYTDRLSLLEFKRTISLDPHQALMSWNVSTHFCSWEGVRCSVKNPSRVSSLNLTNRGLVGKISPSLGNLTFLRILVLSTNSFSGEIPMSLGLLHRLQILSLQNNTLQGRIPALANCSKLTELLLGNNKLTGQIPVDLPQRLENLDLTSNNLTGTIPVSVANITMLQMFSCAMNNIEGNIPNEFANLLGLQVLRVSINKMSGQFPQPILNLSKLVELSISTNHFSGVVPSSIGNSLPDLQGIILADNFFHGHVPPSLTNASKLHSIDISSNQFTGVVPSSFGKLSKLSWLNLQFNKLKATSKQDWKFMDSLANCTELSEFSVANNYLAGQVPNSVGNLSSQLQGIYLGGNQLSGDFPSGIANLRNLVIVSLPDNNFTGVLPEWLGALNSLQVVQLSDNFFKGIIPSSFSNLSQLMSLDLEWNQLNGPIPSSLGNLQMLQALLISSNNLHGTIPKDIFTIPTIVRISLSFNSLHAQLHADIGNAKQLTYLQISSNNLSGEIPSTLGNCESLEVIELGHNLFSGSIPTLLGNISNLQILNLSRNNLTGSIPVALSDLQLLEQLDLSYNHLKGEVPTKGIFQNATALWINGNQRLCGGPLGLHLPPCPIMQSNSAKHKLSVIRKIVIPVAIVVVFAAGFVVWLFRRRKQKTKAISLPSPGRFPRVSYRDLVRATESFARSNLIGQGRYGSVYLGKLFHDGKAVAIKVFSLETREAQKSFIAECSALKNVRHRNLVPILTACSSIDSNGNDFMALVYEFMPRGDLHNFLYTTQDNEGSSCLNYISLAQRLSIIVDVSDALAYLHHNHQGTIVHCDLKPRNILLDDDMVAHVGDFGLARLKFDTTSPSLADSTSTSSLAIKGTIGYIAPEYAAGGQVSTAADVYSFGVVLLEIFIRRSPTDDMFNDGMTIAKLTEINFPDNLLQIVDPQLLQELEQREDITMTIRDSGAQTLQSVLSIGLCCTKTSPNERISMQEAAAKLHGIRDAYLRGN</sequence>
<evidence type="ECO:0000256" key="23">
    <source>
        <dbReference type="ARBA" id="ARBA00056628"/>
    </source>
</evidence>
<reference evidence="28" key="1">
    <citation type="submission" date="2018-04" db="EMBL/GenBank/DDBJ databases">
        <title>WGS assembly of Panicum hallii.</title>
        <authorList>
            <person name="Lovell J."/>
            <person name="Jenkins J."/>
            <person name="Lowry D."/>
            <person name="Mamidi S."/>
            <person name="Sreedasyam A."/>
            <person name="Weng X."/>
            <person name="Barry K."/>
            <person name="Bonette J."/>
            <person name="Campitelli B."/>
            <person name="Daum C."/>
            <person name="Gordon S."/>
            <person name="Gould B."/>
            <person name="Lipzen A."/>
            <person name="Macqueen A."/>
            <person name="Palacio-Mejia J."/>
            <person name="Plott C."/>
            <person name="Shakirov E."/>
            <person name="Shu S."/>
            <person name="Yoshinaga Y."/>
            <person name="Zane M."/>
            <person name="Rokhsar D."/>
            <person name="Grimwood J."/>
            <person name="Schmutz J."/>
            <person name="Juenger T."/>
        </authorList>
    </citation>
    <scope>NUCLEOTIDE SEQUENCE [LARGE SCALE GENOMIC DNA]</scope>
    <source>
        <strain evidence="28">FIL2</strain>
    </source>
</reference>
<dbReference type="GO" id="GO:0005524">
    <property type="term" value="F:ATP binding"/>
    <property type="evidence" value="ECO:0007669"/>
    <property type="project" value="UniProtKB-UniRule"/>
</dbReference>
<dbReference type="FunFam" id="3.80.10.10:FF:000041">
    <property type="entry name" value="LRR receptor-like serine/threonine-protein kinase ERECTA"/>
    <property type="match status" value="1"/>
</dbReference>
<evidence type="ECO:0000256" key="9">
    <source>
        <dbReference type="ARBA" id="ARBA00022679"/>
    </source>
</evidence>
<dbReference type="GO" id="GO:0005789">
    <property type="term" value="C:endoplasmic reticulum membrane"/>
    <property type="evidence" value="ECO:0007669"/>
    <property type="project" value="UniProtKB-SubCell"/>
</dbReference>
<comment type="function">
    <text evidence="23">The processed protein kinase Xa21 chain released by protein cleavage after X.oryzae pv. oryzae protein Ax21 detection translocates into the nucleus where it can bind and regulate WRKY62, a transcription factor. Confers resistance to the bacterial pathogen X.oryzae pv. oryzae (Xoo).</text>
</comment>
<evidence type="ECO:0000256" key="22">
    <source>
        <dbReference type="ARBA" id="ARBA00054320"/>
    </source>
</evidence>
<keyword evidence="5" id="KW-1003">Cell membrane</keyword>
<dbReference type="GO" id="GO:0004674">
    <property type="term" value="F:protein serine/threonine kinase activity"/>
    <property type="evidence" value="ECO:0007669"/>
    <property type="project" value="UniProtKB-KW"/>
</dbReference>
<dbReference type="PANTHER" id="PTHR27000">
    <property type="entry name" value="LEUCINE-RICH REPEAT RECEPTOR-LIKE PROTEIN KINASE FAMILY PROTEIN-RELATED"/>
    <property type="match status" value="1"/>
</dbReference>
<dbReference type="AlphaFoldDB" id="A0A2S3IDG5"/>
<keyword evidence="16 26" id="KW-1133">Transmembrane helix</keyword>
<dbReference type="InterPro" id="IPR017441">
    <property type="entry name" value="Protein_kinase_ATP_BS"/>
</dbReference>
<evidence type="ECO:0000256" key="3">
    <source>
        <dbReference type="ARBA" id="ARBA00008684"/>
    </source>
</evidence>
<evidence type="ECO:0000256" key="10">
    <source>
        <dbReference type="ARBA" id="ARBA00022692"/>
    </source>
</evidence>
<dbReference type="InterPro" id="IPR001245">
    <property type="entry name" value="Ser-Thr/Tyr_kinase_cat_dom"/>
</dbReference>
<dbReference type="Gene3D" id="3.80.10.10">
    <property type="entry name" value="Ribonuclease Inhibitor"/>
    <property type="match status" value="4"/>
</dbReference>
<proteinExistence type="inferred from homology"/>
<dbReference type="InterPro" id="IPR001611">
    <property type="entry name" value="Leu-rich_rpt"/>
</dbReference>
<evidence type="ECO:0000256" key="2">
    <source>
        <dbReference type="ARBA" id="ARBA00004389"/>
    </source>
</evidence>
<keyword evidence="15 25" id="KW-0067">ATP-binding</keyword>
<keyword evidence="7" id="KW-0597">Phosphoprotein</keyword>
<dbReference type="FunFam" id="3.80.10.10:FF:000275">
    <property type="entry name" value="Leucine-rich repeat receptor-like protein kinase"/>
    <property type="match status" value="1"/>
</dbReference>
<evidence type="ECO:0000256" key="19">
    <source>
        <dbReference type="ARBA" id="ARBA00023180"/>
    </source>
</evidence>
<dbReference type="SMART" id="SM00220">
    <property type="entry name" value="S_TKc"/>
    <property type="match status" value="1"/>
</dbReference>
<dbReference type="Proteomes" id="UP000243499">
    <property type="component" value="Chromosome 8"/>
</dbReference>
<dbReference type="FunFam" id="3.30.200.20:FF:000432">
    <property type="entry name" value="LRR receptor-like serine/threonine-protein kinase EFR"/>
    <property type="match status" value="1"/>
</dbReference>
<dbReference type="InterPro" id="IPR013210">
    <property type="entry name" value="LRR_N_plant-typ"/>
</dbReference>
<dbReference type="PROSITE" id="PS50011">
    <property type="entry name" value="PROTEIN_KINASE_DOM"/>
    <property type="match status" value="1"/>
</dbReference>
<dbReference type="Gene3D" id="1.10.510.10">
    <property type="entry name" value="Transferase(Phosphotransferase) domain 1"/>
    <property type="match status" value="1"/>
</dbReference>
<keyword evidence="17 26" id="KW-0472">Membrane</keyword>
<keyword evidence="11" id="KW-0732">Signal</keyword>
<dbReference type="PROSITE" id="PS00108">
    <property type="entry name" value="PROTEIN_KINASE_ST"/>
    <property type="match status" value="1"/>
</dbReference>
<keyword evidence="14" id="KW-0418">Kinase</keyword>
<dbReference type="InterPro" id="IPR008271">
    <property type="entry name" value="Ser/Thr_kinase_AS"/>
</dbReference>
<dbReference type="InterPro" id="IPR011009">
    <property type="entry name" value="Kinase-like_dom_sf"/>
</dbReference>
<keyword evidence="19" id="KW-0325">Glycoprotein</keyword>
<comment type="catalytic activity">
    <reaction evidence="21">
        <text>L-seryl-[protein] + ATP = O-phospho-L-seryl-[protein] + ADP + H(+)</text>
        <dbReference type="Rhea" id="RHEA:17989"/>
        <dbReference type="Rhea" id="RHEA-COMP:9863"/>
        <dbReference type="Rhea" id="RHEA-COMP:11604"/>
        <dbReference type="ChEBI" id="CHEBI:15378"/>
        <dbReference type="ChEBI" id="CHEBI:29999"/>
        <dbReference type="ChEBI" id="CHEBI:30616"/>
        <dbReference type="ChEBI" id="CHEBI:83421"/>
        <dbReference type="ChEBI" id="CHEBI:456216"/>
        <dbReference type="EC" id="2.7.11.1"/>
    </reaction>
</comment>
<comment type="function">
    <text evidence="22">Receptor kinase that detects X.oryzae pv. oryzae protein Ax21 to promote innate immunity. Following X.oryzae pv. oryzae protein Ax21 detection, undergoes cleavage, releasing the processed protein kinase Xa21 chain.</text>
</comment>
<evidence type="ECO:0000259" key="27">
    <source>
        <dbReference type="PROSITE" id="PS50011"/>
    </source>
</evidence>
<keyword evidence="18" id="KW-0675">Receptor</keyword>
<dbReference type="SMART" id="SM00369">
    <property type="entry name" value="LRR_TYP"/>
    <property type="match status" value="8"/>
</dbReference>
<dbReference type="Gramene" id="PAN41461">
    <property type="protein sequence ID" value="PAN41461"/>
    <property type="gene ID" value="PAHAL_8G045700"/>
</dbReference>
<keyword evidence="12" id="KW-0677">Repeat</keyword>
<evidence type="ECO:0000256" key="15">
    <source>
        <dbReference type="ARBA" id="ARBA00022840"/>
    </source>
</evidence>
<evidence type="ECO:0000256" key="17">
    <source>
        <dbReference type="ARBA" id="ARBA00023136"/>
    </source>
</evidence>
<keyword evidence="9" id="KW-0808">Transferase</keyword>
<evidence type="ECO:0000256" key="5">
    <source>
        <dbReference type="ARBA" id="ARBA00022475"/>
    </source>
</evidence>
<evidence type="ECO:0000256" key="7">
    <source>
        <dbReference type="ARBA" id="ARBA00022553"/>
    </source>
</evidence>
<dbReference type="FunFam" id="1.10.510.10:FF:000358">
    <property type="entry name" value="Putative leucine-rich repeat receptor-like serine/threonine-protein kinase"/>
    <property type="match status" value="1"/>
</dbReference>
<dbReference type="PROSITE" id="PS00107">
    <property type="entry name" value="PROTEIN_KINASE_ATP"/>
    <property type="match status" value="1"/>
</dbReference>